<sequence length="200" mass="22572">MASIQRRAAIRVVHGYRTISHEAAGVLAGLRREGAALTDRAVETLRRQARRRTTIKWRRRLTEPSAATQRAVGVVLPVLEDWVDRGWGSLSYHTTQVLTGHGCFGEYLYRIGKEATTHCHHCGGDRDTAQHTLEECPSWAEERRVLVTEIGEDLSLPAVIKNMVGSERAWNSMASCSQVMRQKEAAERERERVFAPGRIR</sequence>
<comment type="caution">
    <text evidence="1">The sequence shown here is derived from an EMBL/GenBank/DDBJ whole genome shotgun (WGS) entry which is preliminary data.</text>
</comment>
<gene>
    <name evidence="1" type="ORF">DMN91_008901</name>
</gene>
<protein>
    <recommendedName>
        <fullName evidence="3">Reverse transcriptase</fullName>
    </recommendedName>
</protein>
<evidence type="ECO:0008006" key="3">
    <source>
        <dbReference type="Google" id="ProtNLM"/>
    </source>
</evidence>
<dbReference type="Proteomes" id="UP000279307">
    <property type="component" value="Chromosome 9"/>
</dbReference>
<evidence type="ECO:0000313" key="2">
    <source>
        <dbReference type="Proteomes" id="UP000279307"/>
    </source>
</evidence>
<reference evidence="1 2" key="1">
    <citation type="journal article" date="2018" name="Genome Res.">
        <title>The genomic architecture and molecular evolution of ant odorant receptors.</title>
        <authorList>
            <person name="McKenzie S.K."/>
            <person name="Kronauer D.J.C."/>
        </authorList>
    </citation>
    <scope>NUCLEOTIDE SEQUENCE [LARGE SCALE GENOMIC DNA]</scope>
    <source>
        <strain evidence="1">Clonal line C1</strain>
    </source>
</reference>
<dbReference type="OrthoDB" id="8058917at2759"/>
<proteinExistence type="predicted"/>
<accession>A0A3L8DDS1</accession>
<name>A0A3L8DDS1_OOCBI</name>
<dbReference type="AlphaFoldDB" id="A0A3L8DDS1"/>
<organism evidence="1 2">
    <name type="scientific">Ooceraea biroi</name>
    <name type="common">Clonal raider ant</name>
    <name type="synonym">Cerapachys biroi</name>
    <dbReference type="NCBI Taxonomy" id="2015173"/>
    <lineage>
        <taxon>Eukaryota</taxon>
        <taxon>Metazoa</taxon>
        <taxon>Ecdysozoa</taxon>
        <taxon>Arthropoda</taxon>
        <taxon>Hexapoda</taxon>
        <taxon>Insecta</taxon>
        <taxon>Pterygota</taxon>
        <taxon>Neoptera</taxon>
        <taxon>Endopterygota</taxon>
        <taxon>Hymenoptera</taxon>
        <taxon>Apocrita</taxon>
        <taxon>Aculeata</taxon>
        <taxon>Formicoidea</taxon>
        <taxon>Formicidae</taxon>
        <taxon>Dorylinae</taxon>
        <taxon>Ooceraea</taxon>
    </lineage>
</organism>
<evidence type="ECO:0000313" key="1">
    <source>
        <dbReference type="EMBL" id="RLU18544.1"/>
    </source>
</evidence>
<dbReference type="EMBL" id="QOIP01000009">
    <property type="protein sequence ID" value="RLU18544.1"/>
    <property type="molecule type" value="Genomic_DNA"/>
</dbReference>